<dbReference type="SMART" id="SM01252">
    <property type="entry name" value="KilA-N"/>
    <property type="match status" value="1"/>
</dbReference>
<sequence>MTAIIKSVFEGSAIQFTEDGWFNATVAASRFGKEPTFWLNQRETVEYLVALARRTGNSCNVQELNKIKELNGASAASRAKLLRLAKKTGFIRARAGSPDTGGGTWLHPKLAVRFAQWLDMDFAVWCDEQIDTLLRRGQVVVTASEISQWKELIALERTDAESRAMASAGSRLMLARKRLLPRLNTERNRSTLNGWMQAPVPERRSGVNRHEVSW</sequence>
<evidence type="ECO:0000313" key="3">
    <source>
        <dbReference type="Proteomes" id="UP000002010"/>
    </source>
</evidence>
<reference evidence="2 3" key="1">
    <citation type="journal article" date="2009" name="PLoS Genet.">
        <title>The complete genome and proteome of Laribacter hongkongensis reveal potential mechanisms for adaptations to different temperatures and habitats.</title>
        <authorList>
            <person name="Woo P.C."/>
            <person name="Lau S.K."/>
            <person name="Tse H."/>
            <person name="Teng J.L."/>
            <person name="Curreem S.O."/>
            <person name="Tsang A.K."/>
            <person name="Fan R.Y."/>
            <person name="Wong G.K."/>
            <person name="Huang Y."/>
            <person name="Loman N.J."/>
            <person name="Snyder L.A."/>
            <person name="Cai J.J."/>
            <person name="Huang J.D."/>
            <person name="Mak W."/>
            <person name="Pallen M.J."/>
            <person name="Lok S."/>
            <person name="Yuen K.Y."/>
        </authorList>
    </citation>
    <scope>NUCLEOTIDE SEQUENCE [LARGE SCALE GENOMIC DNA]</scope>
    <source>
        <strain evidence="2 3">HLHK9</strain>
    </source>
</reference>
<organism evidence="2 3">
    <name type="scientific">Laribacter hongkongensis (strain HLHK9)</name>
    <dbReference type="NCBI Taxonomy" id="557598"/>
    <lineage>
        <taxon>Bacteria</taxon>
        <taxon>Pseudomonadati</taxon>
        <taxon>Pseudomonadota</taxon>
        <taxon>Betaproteobacteria</taxon>
        <taxon>Neisseriales</taxon>
        <taxon>Aquaspirillaceae</taxon>
        <taxon>Laribacter</taxon>
    </lineage>
</organism>
<gene>
    <name evidence="2" type="ordered locus">LHK_01642</name>
</gene>
<evidence type="ECO:0000313" key="2">
    <source>
        <dbReference type="EMBL" id="ACO74628.1"/>
    </source>
</evidence>
<dbReference type="RefSeq" id="WP_012697114.1">
    <property type="nucleotide sequence ID" value="NC_012559.1"/>
</dbReference>
<keyword evidence="3" id="KW-1185">Reference proteome</keyword>
<dbReference type="GO" id="GO:0003677">
    <property type="term" value="F:DNA binding"/>
    <property type="evidence" value="ECO:0007669"/>
    <property type="project" value="InterPro"/>
</dbReference>
<evidence type="ECO:0000259" key="1">
    <source>
        <dbReference type="PROSITE" id="PS51301"/>
    </source>
</evidence>
<feature type="domain" description="KilA-N" evidence="1">
    <location>
        <begin position="3"/>
        <end position="133"/>
    </location>
</feature>
<dbReference type="KEGG" id="lhk:LHK_01642"/>
<dbReference type="EMBL" id="CP001154">
    <property type="protein sequence ID" value="ACO74628.1"/>
    <property type="molecule type" value="Genomic_DNA"/>
</dbReference>
<name>C1D838_LARHH</name>
<dbReference type="AlphaFoldDB" id="C1D838"/>
<dbReference type="InterPro" id="IPR017880">
    <property type="entry name" value="KilA_N"/>
</dbReference>
<protein>
    <submittedName>
        <fullName evidence="2">Gp73</fullName>
    </submittedName>
</protein>
<proteinExistence type="predicted"/>
<accession>C1D838</accession>
<dbReference type="InterPro" id="IPR018004">
    <property type="entry name" value="KilA/APSES_HTH"/>
</dbReference>
<dbReference type="SUPFAM" id="SSF54616">
    <property type="entry name" value="DNA-binding domain of Mlu1-box binding protein MBP1"/>
    <property type="match status" value="1"/>
</dbReference>
<dbReference type="STRING" id="557598.LHK_01642"/>
<dbReference type="Proteomes" id="UP000002010">
    <property type="component" value="Chromosome"/>
</dbReference>
<dbReference type="InterPro" id="IPR036887">
    <property type="entry name" value="HTH_APSES_sf"/>
</dbReference>
<dbReference type="PROSITE" id="PS51301">
    <property type="entry name" value="KILA_N"/>
    <property type="match status" value="1"/>
</dbReference>
<dbReference type="HOGENOM" id="CLU_127663_0_0_4"/>
<dbReference type="Pfam" id="PF04383">
    <property type="entry name" value="KilA-N"/>
    <property type="match status" value="1"/>
</dbReference>
<dbReference type="eggNOG" id="ENOG5032YI7">
    <property type="taxonomic scope" value="Bacteria"/>
</dbReference>